<dbReference type="CDD" id="cd00833">
    <property type="entry name" value="PKS"/>
    <property type="match status" value="1"/>
</dbReference>
<dbReference type="InterPro" id="IPR016039">
    <property type="entry name" value="Thiolase-like"/>
</dbReference>
<dbReference type="Pfam" id="PF16197">
    <property type="entry name" value="KAsynt_C_assoc"/>
    <property type="match status" value="1"/>
</dbReference>
<dbReference type="SUPFAM" id="SSF52151">
    <property type="entry name" value="FabD/lysophospholipase-like"/>
    <property type="match status" value="1"/>
</dbReference>
<dbReference type="PANTHER" id="PTHR43775">
    <property type="entry name" value="FATTY ACID SYNTHASE"/>
    <property type="match status" value="1"/>
</dbReference>
<proteinExistence type="predicted"/>
<feature type="region of interest" description="C-terminal hotdog fold" evidence="7">
    <location>
        <begin position="1004"/>
        <end position="1142"/>
    </location>
</feature>
<evidence type="ECO:0000313" key="11">
    <source>
        <dbReference type="Proteomes" id="UP001610335"/>
    </source>
</evidence>
<name>A0ABR4I100_9EURO</name>
<dbReference type="InterPro" id="IPR020843">
    <property type="entry name" value="ER"/>
</dbReference>
<keyword evidence="2" id="KW-0597">Phosphoprotein</keyword>
<keyword evidence="3" id="KW-0489">Methyltransferase</keyword>
<dbReference type="SUPFAM" id="SSF51735">
    <property type="entry name" value="NAD(P)-binding Rossmann-fold domains"/>
    <property type="match status" value="2"/>
</dbReference>
<dbReference type="Pfam" id="PF00109">
    <property type="entry name" value="ketoacyl-synt"/>
    <property type="match status" value="1"/>
</dbReference>
<evidence type="ECO:0000259" key="8">
    <source>
        <dbReference type="PROSITE" id="PS52004"/>
    </source>
</evidence>
<comment type="caution">
    <text evidence="10">The sequence shown here is derived from an EMBL/GenBank/DDBJ whole genome shotgun (WGS) entry which is preliminary data.</text>
</comment>
<feature type="domain" description="Ketosynthase family 3 (KS3)" evidence="8">
    <location>
        <begin position="1"/>
        <end position="403"/>
    </location>
</feature>
<dbReference type="Proteomes" id="UP001610335">
    <property type="component" value="Unassembled WGS sequence"/>
</dbReference>
<keyword evidence="4" id="KW-0808">Transferase</keyword>
<dbReference type="PANTHER" id="PTHR43775:SF49">
    <property type="entry name" value="SYNTHASE, PUTATIVE (JCVI)-RELATED"/>
    <property type="match status" value="1"/>
</dbReference>
<dbReference type="Pfam" id="PF21089">
    <property type="entry name" value="PKS_DH_N"/>
    <property type="match status" value="1"/>
</dbReference>
<dbReference type="PROSITE" id="PS52004">
    <property type="entry name" value="KS3_2"/>
    <property type="match status" value="1"/>
</dbReference>
<dbReference type="Gene3D" id="3.10.129.110">
    <property type="entry name" value="Polyketide synthase dehydratase"/>
    <property type="match status" value="1"/>
</dbReference>
<dbReference type="InterPro" id="IPR020841">
    <property type="entry name" value="PKS_Beta-ketoAc_synthase_dom"/>
</dbReference>
<evidence type="ECO:0000256" key="3">
    <source>
        <dbReference type="ARBA" id="ARBA00022603"/>
    </source>
</evidence>
<dbReference type="Pfam" id="PF08659">
    <property type="entry name" value="KR"/>
    <property type="match status" value="1"/>
</dbReference>
<dbReference type="Pfam" id="PF08242">
    <property type="entry name" value="Methyltransf_12"/>
    <property type="match status" value="1"/>
</dbReference>
<dbReference type="SMART" id="SM00829">
    <property type="entry name" value="PKS_ER"/>
    <property type="match status" value="1"/>
</dbReference>
<keyword evidence="1" id="KW-0596">Phosphopantetheine</keyword>
<dbReference type="InterPro" id="IPR056501">
    <property type="entry name" value="NAD-bd_HRPKS_sdrA"/>
</dbReference>
<dbReference type="InterPro" id="IPR049552">
    <property type="entry name" value="PKS_DH_N"/>
</dbReference>
<evidence type="ECO:0000256" key="7">
    <source>
        <dbReference type="PROSITE-ProRule" id="PRU01363"/>
    </source>
</evidence>
<reference evidence="10 11" key="1">
    <citation type="submission" date="2024-07" db="EMBL/GenBank/DDBJ databases">
        <title>Section-level genome sequencing and comparative genomics of Aspergillus sections Usti and Cavernicolus.</title>
        <authorList>
            <consortium name="Lawrence Berkeley National Laboratory"/>
            <person name="Nybo J.L."/>
            <person name="Vesth T.C."/>
            <person name="Theobald S."/>
            <person name="Frisvad J.C."/>
            <person name="Larsen T.O."/>
            <person name="Kjaerboelling I."/>
            <person name="Rothschild-Mancinelli K."/>
            <person name="Lyhne E.K."/>
            <person name="Kogle M.E."/>
            <person name="Barry K."/>
            <person name="Clum A."/>
            <person name="Na H."/>
            <person name="Ledsgaard L."/>
            <person name="Lin J."/>
            <person name="Lipzen A."/>
            <person name="Kuo A."/>
            <person name="Riley R."/>
            <person name="Mondo S."/>
            <person name="LaButti K."/>
            <person name="Haridas S."/>
            <person name="Pangalinan J."/>
            <person name="Salamov A.A."/>
            <person name="Simmons B.A."/>
            <person name="Magnuson J.K."/>
            <person name="Chen J."/>
            <person name="Drula E."/>
            <person name="Henrissat B."/>
            <person name="Wiebenga A."/>
            <person name="Lubbers R.J."/>
            <person name="Gomes A.C."/>
            <person name="Makela M.R."/>
            <person name="Stajich J."/>
            <person name="Grigoriev I.V."/>
            <person name="Mortensen U.H."/>
            <person name="De vries R.P."/>
            <person name="Baker S.E."/>
            <person name="Andersen M.R."/>
        </authorList>
    </citation>
    <scope>NUCLEOTIDE SEQUENCE [LARGE SCALE GENOMIC DNA]</scope>
    <source>
        <strain evidence="10 11">CBS 600.67</strain>
    </source>
</reference>
<dbReference type="Gene3D" id="3.40.50.720">
    <property type="entry name" value="NAD(P)-binding Rossmann-like Domain"/>
    <property type="match status" value="2"/>
</dbReference>
<dbReference type="InterPro" id="IPR016036">
    <property type="entry name" value="Malonyl_transacylase_ACP-bd"/>
</dbReference>
<dbReference type="Gene3D" id="3.30.70.3290">
    <property type="match status" value="1"/>
</dbReference>
<evidence type="ECO:0000256" key="4">
    <source>
        <dbReference type="ARBA" id="ARBA00022679"/>
    </source>
</evidence>
<dbReference type="InterPro" id="IPR014031">
    <property type="entry name" value="Ketoacyl_synth_C"/>
</dbReference>
<dbReference type="SUPFAM" id="SSF50129">
    <property type="entry name" value="GroES-like"/>
    <property type="match status" value="1"/>
</dbReference>
<dbReference type="InterPro" id="IPR057326">
    <property type="entry name" value="KR_dom"/>
</dbReference>
<dbReference type="InterPro" id="IPR011032">
    <property type="entry name" value="GroES-like_sf"/>
</dbReference>
<dbReference type="CDD" id="cd05274">
    <property type="entry name" value="KR_FAS_SDR_x"/>
    <property type="match status" value="1"/>
</dbReference>
<sequence length="2412" mass="265746">MGMRLPGGVHTAEEFWDLLISKKDCSSEVPKSRYNVDAFYDPDRPQSVRTRRGYFLDDSCLGNADTAFFQQIPGFGASELDPQQMMLMEVVWECMENAGQTEWRGKDIGCYVGVFGEDWHELTAKESQAVSRVHAFANGGFALANRVSYVFDLKGPSVTVMTACSSSLMALHEACQALSQGNCSSAIVCGTNMLLTPSMTVTMSENMVLSPDGYCKAFDANANGYARGEAVNAVYIKTLQQALSDGDNIRAVIRGTSANYDGRTDKIFAPDIDSQERLIRQAYRQARIDDIGQTAFVECHGTGTKVGDLVEATAVARIFRPHGVYIGSGASGLTGFIKAVLALEHRMIPPNMHFTNPNPKIPFKEAGLQVPTEPIPWPANRKYRVSVNCFGIGGSNVHVIVESLESPVLSGKALHRKELSPRILFLSAQSKPALETRRKIAQKYVENWPERVSDLGYTLAVRRDHLSHRAFLITGAETTEVCEHRGPSTTGDPNVVFLLTGQGSAWQGMGRELMERFPAFTQDIRLMDRTLQEMDSPPGWGIEDTLRHLTNSEQCWNPEYSQTLTAAIQLSLVNMLRSWGIQPGSVIGHSSGEVVAAYAANAVSMRTAITIAHLRGRCVQANAPTGGMVVLGLNAATVRPYLVGNVVISCENSPESVNISGSREELDMVTDRIRSDIPDAFIRDLPVQVAYHSPDMQRTGEAFKSSITPYISHNDSMLPMYSTVTSGLISSPTQLDAAYWQRNLESPVLFAAAVQTLLSKQTESTNLFVEIGPHASLAGSLREIFRDASAKNHYIHTLVKDKPQISSLFRAVGELFLHHYPINFQALIPKGQVLCDIPVYPWDRKSVGWNESRLSQNWRFRRHRHHELLGSRTLEASDLEPAWRNLLTVQNVNWLNDHRVLGEIVFPCAAYIAMIVEAVRQLFDTSKCIVQNLFIRAPLILQPSDSVELVTTAKPVGISDRVESAWYEFSISSYVGTSWTRHAVGQAKAWTYGAVDPRTIRPFPRSVSSVSWYNALANAGLEYGPRFQGLEDITADPLSFTANATLQSSSRIIYPTTIDQCLQLISVAACRGRALQLDRLYLPVSIAEIMVGPSQPLMKAEAWGTGLSGNQGQASVMLVADGNYVLSMRDITLVEFANTKVKVGRGAPLASYGVWKPDIDLISSEKLFCQPQGREDELSLVNSLSALSVIQICRLIADIEPVSEPLRDYKTWIQKQSRLPEAGKWVTSDDSSLSAEREKLDAILKSKKLECFSRASEHVLNSTLDVFRGGCPVDSQSGTFQEIEDRVTTVCSLTKWFSLLGHSNPAMWVLEIGAEQVSFSSHVLQSLTSAEEHLYSHYSLTGGNGIDSTAKERLKDFKRVEFKKLDINSDPIDQGFGESSYDLVIASDLSSHVGTPKTALQHIKKLLAPHGRLLLREQCYNSMMRYMYIPRLSSQKCAEAVNGRCMSLDDWDNALRAAGFEGIQADDRNAPYPLYCHIISRAREKYNPEKTLCYLLCLSKTPTDPWINEVEAVLAQKGCQIRRCTLREDIPQDECVISLLDCGGPFFNNISEHDWKSFQSFIGPTRRLLWATPSVELSCSNPDFALVLGVSRTARQEQRMHFGTFQVDSYDNVAADALAAAASKFFQQTASTSSATDVDYEFSLRKGVVCVPRMHWTSLDDQLLRQPNPEAPIKLDMDLPGTVNSLLWSEDPPGPLGPHDVSIDIKYVGLNFRDIMVALGVMGNKSEFGMEASAVVQKCGDNVQQLKPGDRVIVTQRGLLCTTKVVPAAQCAIIPDSLELQDAASMGVVYTTALYCLLDIARLEKGQSVLIHAACGGVGLAAIQVCQMIGAEIYATVGNEEKRVYLREKVGISGDHIFSSRNDSFLSGLMHQTKGRGVDVVLNSLTGELLHASWKCVAEFGKMIEIGKRDFLEHGNLPLEAFGGNRMFVGVDLIGILEEKPKVARRLVNQLLDLYQQGRITPIRPLEVVAASQLGDSFRRMQQGTHMGKIVAKMPESHRDVLVAKSPLHLRLSPDLSYMLIGGLGGVGRALATWMVERGARHLVFLSRGAGASADDQCFVRELEMQGCNTMLMKGDVTRLVDITAAIKRCPLPVGGVLQLSMVIKDQFIPDMTYKNWQDGLAAKVTGTWNLHHALQGNDTHLQFFVVCGSITGVMGNAGQVNYCSGNAFVSSFVQYRLQKGLPASVVNLGGVNDMGFLASQDTKLRNKMRAASVRLLKEQEVLDAFEIAMSQSRPRPTSSSSGSSLANNLIVGMSNTRSLADPSVRPLWGNDARFRAYANLDINRESSEHSPEAGSNLRRRLAAIREQPTLLDNEAMGDQLATDFAKVIQEYSIFAQGLSHEQVAKIPFDSLMTVEIRNWSVRYFNLDLSLVSIAKAGTIEGLARFVMSTMRSQYSGAVTLSKDDMEGGSTN</sequence>
<evidence type="ECO:0000259" key="9">
    <source>
        <dbReference type="PROSITE" id="PS52019"/>
    </source>
</evidence>
<dbReference type="InterPro" id="IPR013968">
    <property type="entry name" value="PKS_KR"/>
</dbReference>
<accession>A0ABR4I100</accession>
<organism evidence="10 11">
    <name type="scientific">Aspergillus cavernicola</name>
    <dbReference type="NCBI Taxonomy" id="176166"/>
    <lineage>
        <taxon>Eukaryota</taxon>
        <taxon>Fungi</taxon>
        <taxon>Dikarya</taxon>
        <taxon>Ascomycota</taxon>
        <taxon>Pezizomycotina</taxon>
        <taxon>Eurotiomycetes</taxon>
        <taxon>Eurotiomycetidae</taxon>
        <taxon>Eurotiales</taxon>
        <taxon>Aspergillaceae</taxon>
        <taxon>Aspergillus</taxon>
        <taxon>Aspergillus subgen. Nidulantes</taxon>
    </lineage>
</organism>
<dbReference type="InterPro" id="IPR029063">
    <property type="entry name" value="SAM-dependent_MTases_sf"/>
</dbReference>
<dbReference type="SMART" id="SM00827">
    <property type="entry name" value="PKS_AT"/>
    <property type="match status" value="1"/>
</dbReference>
<dbReference type="CDD" id="cd05195">
    <property type="entry name" value="enoyl_red"/>
    <property type="match status" value="1"/>
</dbReference>
<dbReference type="Gene3D" id="3.40.50.150">
    <property type="entry name" value="Vaccinia Virus protein VP39"/>
    <property type="match status" value="1"/>
</dbReference>
<dbReference type="InterPro" id="IPR013217">
    <property type="entry name" value="Methyltransf_12"/>
</dbReference>
<dbReference type="InterPro" id="IPR049900">
    <property type="entry name" value="PKS_mFAS_DH"/>
</dbReference>
<feature type="active site" description="Proton acceptor; for dehydratase activity" evidence="7">
    <location>
        <position position="898"/>
    </location>
</feature>
<evidence type="ECO:0000256" key="2">
    <source>
        <dbReference type="ARBA" id="ARBA00022553"/>
    </source>
</evidence>
<dbReference type="PROSITE" id="PS00606">
    <property type="entry name" value="KS3_1"/>
    <property type="match status" value="1"/>
</dbReference>
<evidence type="ECO:0000256" key="1">
    <source>
        <dbReference type="ARBA" id="ARBA00022450"/>
    </source>
</evidence>
<dbReference type="Pfam" id="PF14765">
    <property type="entry name" value="PS-DH"/>
    <property type="match status" value="1"/>
</dbReference>
<evidence type="ECO:0000256" key="6">
    <source>
        <dbReference type="ARBA" id="ARBA00023268"/>
    </source>
</evidence>
<protein>
    <recommendedName>
        <fullName evidence="12">Polyketide synthase</fullName>
    </recommendedName>
</protein>
<dbReference type="SMART" id="SM00825">
    <property type="entry name" value="PKS_KS"/>
    <property type="match status" value="1"/>
</dbReference>
<dbReference type="Pfam" id="PF08240">
    <property type="entry name" value="ADH_N"/>
    <property type="match status" value="1"/>
</dbReference>
<dbReference type="Gene3D" id="3.90.180.10">
    <property type="entry name" value="Medium-chain alcohol dehydrogenases, catalytic domain"/>
    <property type="match status" value="1"/>
</dbReference>
<dbReference type="InterPro" id="IPR036291">
    <property type="entry name" value="NAD(P)-bd_dom_sf"/>
</dbReference>
<dbReference type="Gene3D" id="3.40.47.10">
    <property type="match status" value="1"/>
</dbReference>
<dbReference type="SUPFAM" id="SSF55048">
    <property type="entry name" value="Probable ACP-binding domain of malonyl-CoA ACP transacylase"/>
    <property type="match status" value="1"/>
</dbReference>
<dbReference type="InterPro" id="IPR042104">
    <property type="entry name" value="PKS_dehydratase_sf"/>
</dbReference>
<feature type="active site" description="Proton donor; for dehydratase activity" evidence="7">
    <location>
        <position position="1059"/>
    </location>
</feature>
<dbReference type="InterPro" id="IPR049551">
    <property type="entry name" value="PKS_DH_C"/>
</dbReference>
<dbReference type="Pfam" id="PF23114">
    <property type="entry name" value="NAD-bd_HRPKS_sdrA"/>
    <property type="match status" value="1"/>
</dbReference>
<dbReference type="PROSITE" id="PS52019">
    <property type="entry name" value="PKS_MFAS_DH"/>
    <property type="match status" value="1"/>
</dbReference>
<dbReference type="SUPFAM" id="SSF53335">
    <property type="entry name" value="S-adenosyl-L-methionine-dependent methyltransferases"/>
    <property type="match status" value="1"/>
</dbReference>
<evidence type="ECO:0000313" key="10">
    <source>
        <dbReference type="EMBL" id="KAL2821422.1"/>
    </source>
</evidence>
<dbReference type="InterPro" id="IPR020807">
    <property type="entry name" value="PKS_DH"/>
</dbReference>
<dbReference type="InterPro" id="IPR013154">
    <property type="entry name" value="ADH-like_N"/>
</dbReference>
<dbReference type="Gene3D" id="3.40.366.10">
    <property type="entry name" value="Malonyl-Coenzyme A Acyl Carrier Protein, domain 2"/>
    <property type="match status" value="1"/>
</dbReference>
<dbReference type="Pfam" id="PF13602">
    <property type="entry name" value="ADH_zinc_N_2"/>
    <property type="match status" value="1"/>
</dbReference>
<evidence type="ECO:0008006" key="12">
    <source>
        <dbReference type="Google" id="ProtNLM"/>
    </source>
</evidence>
<dbReference type="InterPro" id="IPR014030">
    <property type="entry name" value="Ketoacyl_synth_N"/>
</dbReference>
<dbReference type="Pfam" id="PF00698">
    <property type="entry name" value="Acyl_transf_1"/>
    <property type="match status" value="1"/>
</dbReference>
<feature type="domain" description="PKS/mFAS DH" evidence="9">
    <location>
        <begin position="866"/>
        <end position="1142"/>
    </location>
</feature>
<keyword evidence="5" id="KW-0560">Oxidoreductase</keyword>
<keyword evidence="6" id="KW-0511">Multifunctional enzyme</keyword>
<dbReference type="InterPro" id="IPR014043">
    <property type="entry name" value="Acyl_transferase_dom"/>
</dbReference>
<gene>
    <name evidence="10" type="ORF">BDW59DRAFT_164156</name>
</gene>
<dbReference type="InterPro" id="IPR050091">
    <property type="entry name" value="PKS_NRPS_Biosynth_Enz"/>
</dbReference>
<dbReference type="EMBL" id="JBFXLS010000063">
    <property type="protein sequence ID" value="KAL2821422.1"/>
    <property type="molecule type" value="Genomic_DNA"/>
</dbReference>
<dbReference type="InterPro" id="IPR016035">
    <property type="entry name" value="Acyl_Trfase/lysoPLipase"/>
</dbReference>
<keyword evidence="11" id="KW-1185">Reference proteome</keyword>
<evidence type="ECO:0000256" key="5">
    <source>
        <dbReference type="ARBA" id="ARBA00023002"/>
    </source>
</evidence>
<dbReference type="SUPFAM" id="SSF53901">
    <property type="entry name" value="Thiolase-like"/>
    <property type="match status" value="1"/>
</dbReference>
<dbReference type="InterPro" id="IPR032821">
    <property type="entry name" value="PKS_assoc"/>
</dbReference>
<dbReference type="SMART" id="SM00822">
    <property type="entry name" value="PKS_KR"/>
    <property type="match status" value="1"/>
</dbReference>
<dbReference type="InterPro" id="IPR001227">
    <property type="entry name" value="Ac_transferase_dom_sf"/>
</dbReference>
<dbReference type="SMART" id="SM00826">
    <property type="entry name" value="PKS_DH"/>
    <property type="match status" value="1"/>
</dbReference>
<dbReference type="Pfam" id="PF02801">
    <property type="entry name" value="Ketoacyl-synt_C"/>
    <property type="match status" value="1"/>
</dbReference>
<dbReference type="InterPro" id="IPR018201">
    <property type="entry name" value="Ketoacyl_synth_AS"/>
</dbReference>
<feature type="region of interest" description="N-terminal hotdog fold" evidence="7">
    <location>
        <begin position="866"/>
        <end position="994"/>
    </location>
</feature>